<comment type="caution">
    <text evidence="1">The sequence shown here is derived from an EMBL/GenBank/DDBJ whole genome shotgun (WGS) entry which is preliminary data.</text>
</comment>
<protein>
    <submittedName>
        <fullName evidence="1">Uncharacterized protein</fullName>
    </submittedName>
</protein>
<evidence type="ECO:0000313" key="1">
    <source>
        <dbReference type="EMBL" id="MPC38612.1"/>
    </source>
</evidence>
<keyword evidence="2" id="KW-1185">Reference proteome</keyword>
<organism evidence="1 2">
    <name type="scientific">Portunus trituberculatus</name>
    <name type="common">Swimming crab</name>
    <name type="synonym">Neptunus trituberculatus</name>
    <dbReference type="NCBI Taxonomy" id="210409"/>
    <lineage>
        <taxon>Eukaryota</taxon>
        <taxon>Metazoa</taxon>
        <taxon>Ecdysozoa</taxon>
        <taxon>Arthropoda</taxon>
        <taxon>Crustacea</taxon>
        <taxon>Multicrustacea</taxon>
        <taxon>Malacostraca</taxon>
        <taxon>Eumalacostraca</taxon>
        <taxon>Eucarida</taxon>
        <taxon>Decapoda</taxon>
        <taxon>Pleocyemata</taxon>
        <taxon>Brachyura</taxon>
        <taxon>Eubrachyura</taxon>
        <taxon>Portunoidea</taxon>
        <taxon>Portunidae</taxon>
        <taxon>Portuninae</taxon>
        <taxon>Portunus</taxon>
    </lineage>
</organism>
<dbReference type="EMBL" id="VSRR010004119">
    <property type="protein sequence ID" value="MPC38612.1"/>
    <property type="molecule type" value="Genomic_DNA"/>
</dbReference>
<proteinExistence type="predicted"/>
<evidence type="ECO:0000313" key="2">
    <source>
        <dbReference type="Proteomes" id="UP000324222"/>
    </source>
</evidence>
<gene>
    <name evidence="1" type="ORF">E2C01_032123</name>
</gene>
<accession>A0A5B7EWP1</accession>
<name>A0A5B7EWP1_PORTR</name>
<reference evidence="1 2" key="1">
    <citation type="submission" date="2019-05" db="EMBL/GenBank/DDBJ databases">
        <title>Another draft genome of Portunus trituberculatus and its Hox gene families provides insights of decapod evolution.</title>
        <authorList>
            <person name="Jeong J.-H."/>
            <person name="Song I."/>
            <person name="Kim S."/>
            <person name="Choi T."/>
            <person name="Kim D."/>
            <person name="Ryu S."/>
            <person name="Kim W."/>
        </authorList>
    </citation>
    <scope>NUCLEOTIDE SEQUENCE [LARGE SCALE GENOMIC DNA]</scope>
    <source>
        <tissue evidence="1">Muscle</tissue>
    </source>
</reference>
<dbReference type="AlphaFoldDB" id="A0A5B7EWP1"/>
<dbReference type="Proteomes" id="UP000324222">
    <property type="component" value="Unassembled WGS sequence"/>
</dbReference>
<sequence>MDPRNVPALQDPRRHLMVPRNGLSVLCGPRRDSGIVLSILTRVTCFPGLAALLSPAGLIHTPLFVHGDRTHRAFERMKQKSLFLRDQPPSKHVLQQQAIEPEEREAVAGLSFSRIQIEKEDHLGRTATQGKPSSDFASI</sequence>